<dbReference type="PROSITE" id="PS50004">
    <property type="entry name" value="C2"/>
    <property type="match status" value="1"/>
</dbReference>
<evidence type="ECO:0000313" key="10">
    <source>
        <dbReference type="EMBL" id="ELU10553.1"/>
    </source>
</evidence>
<gene>
    <name evidence="10" type="ORF">CAPTEDRAFT_194022</name>
</gene>
<comment type="subcellular location">
    <subcellularLocation>
        <location evidence="1">Cell projection</location>
        <location evidence="1">Axon</location>
    </subcellularLocation>
    <subcellularLocation>
        <location evidence="2">Cell projection</location>
        <location evidence="2">Dendritic spine</location>
    </subcellularLocation>
</comment>
<accession>R7UV87</accession>
<dbReference type="GO" id="GO:0005096">
    <property type="term" value="F:GTPase activator activity"/>
    <property type="evidence" value="ECO:0007669"/>
    <property type="project" value="UniProtKB-KW"/>
</dbReference>
<evidence type="ECO:0000259" key="9">
    <source>
        <dbReference type="PROSITE" id="PS50238"/>
    </source>
</evidence>
<dbReference type="GO" id="GO:0043197">
    <property type="term" value="C:dendritic spine"/>
    <property type="evidence" value="ECO:0007669"/>
    <property type="project" value="UniProtKB-SubCell"/>
</dbReference>
<evidence type="ECO:0008006" key="13">
    <source>
        <dbReference type="Google" id="ProtNLM"/>
    </source>
</evidence>
<dbReference type="GO" id="GO:0005085">
    <property type="term" value="F:guanyl-nucleotide exchange factor activity"/>
    <property type="evidence" value="ECO:0007669"/>
    <property type="project" value="UniProtKB-KW"/>
</dbReference>
<dbReference type="InterPro" id="IPR011993">
    <property type="entry name" value="PH-like_dom_sf"/>
</dbReference>
<evidence type="ECO:0000256" key="3">
    <source>
        <dbReference type="ARBA" id="ARBA00022468"/>
    </source>
</evidence>
<evidence type="ECO:0000256" key="1">
    <source>
        <dbReference type="ARBA" id="ARBA00004489"/>
    </source>
</evidence>
<dbReference type="SUPFAM" id="SSF48350">
    <property type="entry name" value="GTPase activation domain, GAP"/>
    <property type="match status" value="1"/>
</dbReference>
<dbReference type="InterPro" id="IPR035892">
    <property type="entry name" value="C2_domain_sf"/>
</dbReference>
<dbReference type="AlphaFoldDB" id="R7UV87"/>
<dbReference type="Proteomes" id="UP000014760">
    <property type="component" value="Unassembled WGS sequence"/>
</dbReference>
<dbReference type="GO" id="GO:0016020">
    <property type="term" value="C:membrane"/>
    <property type="evidence" value="ECO:0007669"/>
    <property type="project" value="TreeGrafter"/>
</dbReference>
<dbReference type="Gene3D" id="2.30.29.30">
    <property type="entry name" value="Pleckstrin-homology domain (PH domain)/Phosphotyrosine-binding domain (PTB)"/>
    <property type="match status" value="1"/>
</dbReference>
<keyword evidence="4" id="KW-0344">Guanine-nucleotide releasing factor</keyword>
<dbReference type="InterPro" id="IPR035899">
    <property type="entry name" value="DBL_dom_sf"/>
</dbReference>
<dbReference type="SMART" id="SM00233">
    <property type="entry name" value="PH"/>
    <property type="match status" value="1"/>
</dbReference>
<feature type="domain" description="PH" evidence="6">
    <location>
        <begin position="271"/>
        <end position="439"/>
    </location>
</feature>
<evidence type="ECO:0000256" key="2">
    <source>
        <dbReference type="ARBA" id="ARBA00004552"/>
    </source>
</evidence>
<evidence type="ECO:0000256" key="4">
    <source>
        <dbReference type="ARBA" id="ARBA00022658"/>
    </source>
</evidence>
<dbReference type="InterPro" id="IPR000219">
    <property type="entry name" value="DH_dom"/>
</dbReference>
<keyword evidence="5" id="KW-0175">Coiled coil</keyword>
<dbReference type="InterPro" id="IPR037769">
    <property type="entry name" value="Abr/Bcr"/>
</dbReference>
<dbReference type="SUPFAM" id="SSF48065">
    <property type="entry name" value="DBL homology domain (DH-domain)"/>
    <property type="match status" value="1"/>
</dbReference>
<dbReference type="STRING" id="283909.R7UV87"/>
<dbReference type="Pfam" id="PF19057">
    <property type="entry name" value="PH_19"/>
    <property type="match status" value="1"/>
</dbReference>
<dbReference type="InterPro" id="IPR000008">
    <property type="entry name" value="C2_dom"/>
</dbReference>
<dbReference type="PROSITE" id="PS50003">
    <property type="entry name" value="PH_DOMAIN"/>
    <property type="match status" value="1"/>
</dbReference>
<dbReference type="Pfam" id="PF00168">
    <property type="entry name" value="C2"/>
    <property type="match status" value="1"/>
</dbReference>
<dbReference type="Gene3D" id="2.60.40.150">
    <property type="entry name" value="C2 domain"/>
    <property type="match status" value="1"/>
</dbReference>
<dbReference type="SMART" id="SM00325">
    <property type="entry name" value="RhoGEF"/>
    <property type="match status" value="1"/>
</dbReference>
<keyword evidence="12" id="KW-1185">Reference proteome</keyword>
<dbReference type="GO" id="GO:0007165">
    <property type="term" value="P:signal transduction"/>
    <property type="evidence" value="ECO:0007669"/>
    <property type="project" value="InterPro"/>
</dbReference>
<name>R7UV87_CAPTE</name>
<dbReference type="GO" id="GO:0030424">
    <property type="term" value="C:axon"/>
    <property type="evidence" value="ECO:0007669"/>
    <property type="project" value="UniProtKB-SubCell"/>
</dbReference>
<dbReference type="PROSITE" id="PS50238">
    <property type="entry name" value="RHOGAP"/>
    <property type="match status" value="1"/>
</dbReference>
<keyword evidence="3" id="KW-0343">GTPase activation</keyword>
<reference evidence="10 12" key="2">
    <citation type="journal article" date="2013" name="Nature">
        <title>Insights into bilaterian evolution from three spiralian genomes.</title>
        <authorList>
            <person name="Simakov O."/>
            <person name="Marletaz F."/>
            <person name="Cho S.J."/>
            <person name="Edsinger-Gonzales E."/>
            <person name="Havlak P."/>
            <person name="Hellsten U."/>
            <person name="Kuo D.H."/>
            <person name="Larsson T."/>
            <person name="Lv J."/>
            <person name="Arendt D."/>
            <person name="Savage R."/>
            <person name="Osoegawa K."/>
            <person name="de Jong P."/>
            <person name="Grimwood J."/>
            <person name="Chapman J.A."/>
            <person name="Shapiro H."/>
            <person name="Aerts A."/>
            <person name="Otillar R.P."/>
            <person name="Terry A.Y."/>
            <person name="Boore J.L."/>
            <person name="Grigoriev I.V."/>
            <person name="Lindberg D.R."/>
            <person name="Seaver E.C."/>
            <person name="Weisblat D.A."/>
            <person name="Putnam N.H."/>
            <person name="Rokhsar D.S."/>
        </authorList>
    </citation>
    <scope>NUCLEOTIDE SEQUENCE</scope>
    <source>
        <strain evidence="10 12">I ESC-2004</strain>
    </source>
</reference>
<organism evidence="10">
    <name type="scientific">Capitella teleta</name>
    <name type="common">Polychaete worm</name>
    <dbReference type="NCBI Taxonomy" id="283909"/>
    <lineage>
        <taxon>Eukaryota</taxon>
        <taxon>Metazoa</taxon>
        <taxon>Spiralia</taxon>
        <taxon>Lophotrochozoa</taxon>
        <taxon>Annelida</taxon>
        <taxon>Polychaeta</taxon>
        <taxon>Sedentaria</taxon>
        <taxon>Scolecida</taxon>
        <taxon>Capitellidae</taxon>
        <taxon>Capitella</taxon>
    </lineage>
</organism>
<feature type="domain" description="C2" evidence="7">
    <location>
        <begin position="463"/>
        <end position="576"/>
    </location>
</feature>
<dbReference type="Gene3D" id="1.10.555.10">
    <property type="entry name" value="Rho GTPase activation protein"/>
    <property type="match status" value="1"/>
</dbReference>
<dbReference type="HOGENOM" id="CLU_004000_1_0_1"/>
<evidence type="ECO:0000313" key="11">
    <source>
        <dbReference type="EnsemblMetazoa" id="CapteP194022"/>
    </source>
</evidence>
<dbReference type="Pfam" id="PF00621">
    <property type="entry name" value="RhoGEF"/>
    <property type="match status" value="1"/>
</dbReference>
<dbReference type="OMA" id="VSFASCH"/>
<dbReference type="Gene3D" id="1.20.900.10">
    <property type="entry name" value="Dbl homology (DH) domain"/>
    <property type="match status" value="1"/>
</dbReference>
<feature type="coiled-coil region" evidence="5">
    <location>
        <begin position="336"/>
        <end position="370"/>
    </location>
</feature>
<dbReference type="PANTHER" id="PTHR23182:SF1">
    <property type="entry name" value="RHO GTPASE ACTIVATING PROTEIN AT 1A, ISOFORM E"/>
    <property type="match status" value="1"/>
</dbReference>
<dbReference type="InterPro" id="IPR008936">
    <property type="entry name" value="Rho_GTPase_activation_prot"/>
</dbReference>
<evidence type="ECO:0000259" key="8">
    <source>
        <dbReference type="PROSITE" id="PS50010"/>
    </source>
</evidence>
<dbReference type="EnsemblMetazoa" id="CapteT194022">
    <property type="protein sequence ID" value="CapteP194022"/>
    <property type="gene ID" value="CapteG194022"/>
</dbReference>
<dbReference type="EMBL" id="KB297391">
    <property type="protein sequence ID" value="ELU10553.1"/>
    <property type="molecule type" value="Genomic_DNA"/>
</dbReference>
<reference evidence="11" key="3">
    <citation type="submission" date="2015-06" db="UniProtKB">
        <authorList>
            <consortium name="EnsemblMetazoa"/>
        </authorList>
    </citation>
    <scope>IDENTIFICATION</scope>
</reference>
<dbReference type="InterPro" id="IPR001849">
    <property type="entry name" value="PH_domain"/>
</dbReference>
<dbReference type="OrthoDB" id="2155291at2759"/>
<dbReference type="Pfam" id="PF00620">
    <property type="entry name" value="RhoGAP"/>
    <property type="match status" value="1"/>
</dbReference>
<feature type="domain" description="DH" evidence="8">
    <location>
        <begin position="72"/>
        <end position="260"/>
    </location>
</feature>
<dbReference type="InterPro" id="IPR000198">
    <property type="entry name" value="RhoGAP_dom"/>
</dbReference>
<dbReference type="PROSITE" id="PS50010">
    <property type="entry name" value="DH_2"/>
    <property type="match status" value="1"/>
</dbReference>
<evidence type="ECO:0000259" key="7">
    <source>
        <dbReference type="PROSITE" id="PS50004"/>
    </source>
</evidence>
<dbReference type="SUPFAM" id="SSF49562">
    <property type="entry name" value="C2 domain (Calcium/lipid-binding domain, CaLB)"/>
    <property type="match status" value="1"/>
</dbReference>
<feature type="non-terminal residue" evidence="10">
    <location>
        <position position="664"/>
    </location>
</feature>
<protein>
    <recommendedName>
        <fullName evidence="13">DH domain-containing protein</fullName>
    </recommendedName>
</protein>
<evidence type="ECO:0000256" key="5">
    <source>
        <dbReference type="SAM" id="Coils"/>
    </source>
</evidence>
<reference evidence="12" key="1">
    <citation type="submission" date="2012-12" db="EMBL/GenBank/DDBJ databases">
        <authorList>
            <person name="Hellsten U."/>
            <person name="Grimwood J."/>
            <person name="Chapman J.A."/>
            <person name="Shapiro H."/>
            <person name="Aerts A."/>
            <person name="Otillar R.P."/>
            <person name="Terry A.Y."/>
            <person name="Boore J.L."/>
            <person name="Simakov O."/>
            <person name="Marletaz F."/>
            <person name="Cho S.-J."/>
            <person name="Edsinger-Gonzales E."/>
            <person name="Havlak P."/>
            <person name="Kuo D.-H."/>
            <person name="Larsson T."/>
            <person name="Lv J."/>
            <person name="Arendt D."/>
            <person name="Savage R."/>
            <person name="Osoegawa K."/>
            <person name="de Jong P."/>
            <person name="Lindberg D.R."/>
            <person name="Seaver E.C."/>
            <person name="Weisblat D.A."/>
            <person name="Putnam N.H."/>
            <person name="Grigoriev I.V."/>
            <person name="Rokhsar D.S."/>
        </authorList>
    </citation>
    <scope>NUCLEOTIDE SEQUENCE</scope>
    <source>
        <strain evidence="12">I ESC-2004</strain>
    </source>
</reference>
<dbReference type="PANTHER" id="PTHR23182">
    <property type="entry name" value="BREAKPOINT CLUSTER REGION PROTEIN BCR"/>
    <property type="match status" value="1"/>
</dbReference>
<dbReference type="EMBL" id="AMQN01006005">
    <property type="status" value="NOT_ANNOTATED_CDS"/>
    <property type="molecule type" value="Genomic_DNA"/>
</dbReference>
<sequence length="664" mass="76408">MFSVVWNDICEFIGETKHGLFGAEEDGGPDGDGGQWKKRQSMMFATDADSVSEDDCIDLVVPSVPENDKTQIRKLVVTSILHSEHAYVASLDILMQYMQTFKNVADTPHSVIPAECIDIIFCRIPELHRIHFNFIKELEPKVENWSPTQQIAEHFKLLALEEYPLAGEYLKNYQTAVDTVHKCWQENPQFKDLTADIKCKDSAEKPNLEELLHKPVVRFQRNTLVLHDLIACTPTSHADYDLLQKTLRIAQNFLENFQNPKDKDNPDLQRYLAKQGLIVERIANNQRKLRHVFLFNDVLVCAKQKMGGKQKIQFEIKWHIPLGDLSINDQSSPQEEKNGAQDIEGLQRKVNELQVELKQENNRARQAQEGQRQWSFRGHNNRLDKIKKKLVEQEAMLVLHSPNLLLQLRDRRTDKARTFLMSSDYERVNWRETIDALQIKAQPNVPFLSSDLQMMINTQKLPKLQAFGDDFGFEEELLFGSLNVTIHKLLGLQEVAETFCRIEVDSYNHFFTKARTNVCNTIEPVWNEDFEIDLEGAQTLRILCYKYLNGTDILVGKCALELSKAWLRGDFHEQTITLNKELSLTVSMRYISREQTLKRTPSAVKGGVFGVRVEKVTKREGGRIPLIVETCVKQIELRGIGDVGIYRISGLSAEIQRLKKAYEK</sequence>
<proteinExistence type="predicted"/>
<evidence type="ECO:0000259" key="6">
    <source>
        <dbReference type="PROSITE" id="PS50003"/>
    </source>
</evidence>
<dbReference type="SMART" id="SM00239">
    <property type="entry name" value="C2"/>
    <property type="match status" value="1"/>
</dbReference>
<dbReference type="SUPFAM" id="SSF50729">
    <property type="entry name" value="PH domain-like"/>
    <property type="match status" value="1"/>
</dbReference>
<feature type="domain" description="Rho-GAP" evidence="9">
    <location>
        <begin position="611"/>
        <end position="664"/>
    </location>
</feature>
<evidence type="ECO:0000313" key="12">
    <source>
        <dbReference type="Proteomes" id="UP000014760"/>
    </source>
</evidence>